<proteinExistence type="predicted"/>
<keyword evidence="1" id="KW-0472">Membrane</keyword>
<evidence type="ECO:0000259" key="2">
    <source>
        <dbReference type="Pfam" id="PF09925"/>
    </source>
</evidence>
<dbReference type="RefSeq" id="WP_368803214.1">
    <property type="nucleotide sequence ID" value="NZ_JAZHFV010000003.1"/>
</dbReference>
<dbReference type="Proteomes" id="UP001559025">
    <property type="component" value="Unassembled WGS sequence"/>
</dbReference>
<protein>
    <submittedName>
        <fullName evidence="3">DUF2157 domain-containing protein</fullName>
    </submittedName>
</protein>
<organism evidence="3 4">
    <name type="scientific">Neoaquamicrobium sediminum</name>
    <dbReference type="NCBI Taxonomy" id="1849104"/>
    <lineage>
        <taxon>Bacteria</taxon>
        <taxon>Pseudomonadati</taxon>
        <taxon>Pseudomonadota</taxon>
        <taxon>Alphaproteobacteria</taxon>
        <taxon>Hyphomicrobiales</taxon>
        <taxon>Phyllobacteriaceae</taxon>
        <taxon>Neoaquamicrobium</taxon>
    </lineage>
</organism>
<comment type="caution">
    <text evidence="3">The sequence shown here is derived from an EMBL/GenBank/DDBJ whole genome shotgun (WGS) entry which is preliminary data.</text>
</comment>
<gene>
    <name evidence="3" type="ORF">V1479_12725</name>
</gene>
<dbReference type="EMBL" id="JAZHFV010000003">
    <property type="protein sequence ID" value="MEX4008174.1"/>
    <property type="molecule type" value="Genomic_DNA"/>
</dbReference>
<feature type="transmembrane region" description="Helical" evidence="1">
    <location>
        <begin position="173"/>
        <end position="191"/>
    </location>
</feature>
<dbReference type="InterPro" id="IPR018677">
    <property type="entry name" value="DUF2157"/>
</dbReference>
<feature type="transmembrane region" description="Helical" evidence="1">
    <location>
        <begin position="41"/>
        <end position="65"/>
    </location>
</feature>
<feature type="transmembrane region" description="Helical" evidence="1">
    <location>
        <begin position="279"/>
        <end position="299"/>
    </location>
</feature>
<evidence type="ECO:0000256" key="1">
    <source>
        <dbReference type="SAM" id="Phobius"/>
    </source>
</evidence>
<feature type="transmembrane region" description="Helical" evidence="1">
    <location>
        <begin position="308"/>
        <end position="327"/>
    </location>
</feature>
<feature type="domain" description="DUF2157" evidence="2">
    <location>
        <begin position="14"/>
        <end position="153"/>
    </location>
</feature>
<accession>A0ABV3WVT8</accession>
<feature type="transmembrane region" description="Helical" evidence="1">
    <location>
        <begin position="222"/>
        <end position="238"/>
    </location>
</feature>
<dbReference type="Pfam" id="PF09925">
    <property type="entry name" value="DUF2157"/>
    <property type="match status" value="1"/>
</dbReference>
<name>A0ABV3WVT8_9HYPH</name>
<feature type="transmembrane region" description="Helical" evidence="1">
    <location>
        <begin position="333"/>
        <end position="351"/>
    </location>
</feature>
<evidence type="ECO:0000313" key="3">
    <source>
        <dbReference type="EMBL" id="MEX4008174.1"/>
    </source>
</evidence>
<keyword evidence="4" id="KW-1185">Reference proteome</keyword>
<feature type="transmembrane region" description="Helical" evidence="1">
    <location>
        <begin position="104"/>
        <end position="122"/>
    </location>
</feature>
<evidence type="ECO:0000313" key="4">
    <source>
        <dbReference type="Proteomes" id="UP001559025"/>
    </source>
</evidence>
<feature type="transmembrane region" description="Helical" evidence="1">
    <location>
        <begin position="250"/>
        <end position="273"/>
    </location>
</feature>
<feature type="transmembrane region" description="Helical" evidence="1">
    <location>
        <begin position="198"/>
        <end position="216"/>
    </location>
</feature>
<keyword evidence="1" id="KW-1133">Transmembrane helix</keyword>
<reference evidence="3 4" key="1">
    <citation type="submission" date="2024-01" db="EMBL/GenBank/DDBJ databases">
        <title>New evidence supports the origin of RcGTA from prophage.</title>
        <authorList>
            <person name="Xu Y."/>
            <person name="Liu B."/>
            <person name="Chen F."/>
        </authorList>
    </citation>
    <scope>NUCLEOTIDE SEQUENCE [LARGE SCALE GENOMIC DNA]</scope>
    <source>
        <strain evidence="3 4">CBW1107-2</strain>
    </source>
</reference>
<sequence>MASHATKVKREIARWREAGMIDAATADALSLDVERNGGGSVSFGSILSMMAAALFAAAILIFIAANWEAIPRLARVAMLFIVIAAGYLGGAEMKLRGREAFGEAAWVVAAAAFGASVALIGQMYHMSGDEKQAIFVWCAGTALAAAVLRSGALTIGAVLLGASWMVMHAVDDWALQLPSAYLAVAAVLYLLTFWTRSAPARHLVLLSLFLFAAFLYARDETFVAPIVLIALSVALFAFGRLQPAQAERMLGLGSVLPVQALVGFLTGVGIMQVELIDERGFLAVSIVAFAGIIIVLLLAGRESRTLRWLAYAAFIFQICFIYLVMLGTMLGTAGFFVVGGLVLSALAFVITRLERRLSGPQVVEGEWL</sequence>
<keyword evidence="1" id="KW-0812">Transmembrane</keyword>
<feature type="transmembrane region" description="Helical" evidence="1">
    <location>
        <begin position="72"/>
        <end position="89"/>
    </location>
</feature>